<dbReference type="EMBL" id="LGCM01000065">
    <property type="protein sequence ID" value="KPL75724.1"/>
    <property type="molecule type" value="Genomic_DNA"/>
</dbReference>
<sequence length="307" mass="32987">MNARKHLQAALLALLVTFLWSTSWVLIKMGLKASLPALTFAGLRYFLAFVCLLPFVLLNPAHRQTLRRLSRAEWGQLAILGVLFYALTQGAQFVSLAFLPAASLSLLLNFSPIFVALPSGWINQEPTSLAQWGGILLSAVGAVVYFFPLDIPAGQTLGLLAALVGVAANAASSLLGRQMNHKGRLAPLVVTAVSMGIGGVLLLGAGMLTQGFGRLDGTQWLIIGWLAVVNTALAFTWWNSSLQTLTAVESSILNSTMLPQIAILAWLFLDEPLTGRQILGIALVGMGTLIVQVWRNSSKLKESSVRR</sequence>
<dbReference type="RefSeq" id="WP_062417173.1">
    <property type="nucleotide sequence ID" value="NZ_DF967974.1"/>
</dbReference>
<comment type="similarity">
    <text evidence="2">Belongs to the EamA transporter family.</text>
</comment>
<comment type="caution">
    <text evidence="8">The sequence shown here is derived from an EMBL/GenBank/DDBJ whole genome shotgun (WGS) entry which is preliminary data.</text>
</comment>
<accession>A0A0P6Y232</accession>
<evidence type="ECO:0000313" key="8">
    <source>
        <dbReference type="EMBL" id="KPL75724.1"/>
    </source>
</evidence>
<dbReference type="Gene3D" id="1.10.3730.20">
    <property type="match status" value="1"/>
</dbReference>
<evidence type="ECO:0000259" key="7">
    <source>
        <dbReference type="Pfam" id="PF00892"/>
    </source>
</evidence>
<feature type="transmembrane region" description="Helical" evidence="6">
    <location>
        <begin position="93"/>
        <end position="117"/>
    </location>
</feature>
<organism evidence="8 9">
    <name type="scientific">Levilinea saccharolytica</name>
    <dbReference type="NCBI Taxonomy" id="229921"/>
    <lineage>
        <taxon>Bacteria</taxon>
        <taxon>Bacillati</taxon>
        <taxon>Chloroflexota</taxon>
        <taxon>Anaerolineae</taxon>
        <taxon>Anaerolineales</taxon>
        <taxon>Anaerolineaceae</taxon>
        <taxon>Levilinea</taxon>
    </lineage>
</organism>
<feature type="transmembrane region" description="Helical" evidence="6">
    <location>
        <begin position="153"/>
        <end position="176"/>
    </location>
</feature>
<feature type="transmembrane region" description="Helical" evidence="6">
    <location>
        <begin position="129"/>
        <end position="147"/>
    </location>
</feature>
<dbReference type="AlphaFoldDB" id="A0A0P6Y232"/>
<dbReference type="PANTHER" id="PTHR32322">
    <property type="entry name" value="INNER MEMBRANE TRANSPORTER"/>
    <property type="match status" value="1"/>
</dbReference>
<dbReference type="Pfam" id="PF00892">
    <property type="entry name" value="EamA"/>
    <property type="match status" value="2"/>
</dbReference>
<dbReference type="InterPro" id="IPR037185">
    <property type="entry name" value="EmrE-like"/>
</dbReference>
<dbReference type="PANTHER" id="PTHR32322:SF2">
    <property type="entry name" value="EAMA DOMAIN-CONTAINING PROTEIN"/>
    <property type="match status" value="1"/>
</dbReference>
<evidence type="ECO:0000256" key="4">
    <source>
        <dbReference type="ARBA" id="ARBA00022989"/>
    </source>
</evidence>
<feature type="domain" description="EamA" evidence="7">
    <location>
        <begin position="157"/>
        <end position="291"/>
    </location>
</feature>
<comment type="subcellular location">
    <subcellularLocation>
        <location evidence="1">Membrane</location>
        <topology evidence="1">Multi-pass membrane protein</topology>
    </subcellularLocation>
</comment>
<feature type="transmembrane region" description="Helical" evidence="6">
    <location>
        <begin position="69"/>
        <end position="87"/>
    </location>
</feature>
<evidence type="ECO:0000256" key="3">
    <source>
        <dbReference type="ARBA" id="ARBA00022692"/>
    </source>
</evidence>
<evidence type="ECO:0000256" key="2">
    <source>
        <dbReference type="ARBA" id="ARBA00007362"/>
    </source>
</evidence>
<feature type="transmembrane region" description="Helical" evidence="6">
    <location>
        <begin position="188"/>
        <end position="208"/>
    </location>
</feature>
<protein>
    <recommendedName>
        <fullName evidence="7">EamA domain-containing protein</fullName>
    </recommendedName>
</protein>
<dbReference type="OrthoDB" id="34284at2"/>
<evidence type="ECO:0000256" key="1">
    <source>
        <dbReference type="ARBA" id="ARBA00004141"/>
    </source>
</evidence>
<evidence type="ECO:0000313" key="9">
    <source>
        <dbReference type="Proteomes" id="UP000050501"/>
    </source>
</evidence>
<dbReference type="GO" id="GO:0016020">
    <property type="term" value="C:membrane"/>
    <property type="evidence" value="ECO:0007669"/>
    <property type="project" value="UniProtKB-SubCell"/>
</dbReference>
<feature type="transmembrane region" description="Helical" evidence="6">
    <location>
        <begin position="275"/>
        <end position="294"/>
    </location>
</feature>
<keyword evidence="9" id="KW-1185">Reference proteome</keyword>
<feature type="transmembrane region" description="Helical" evidence="6">
    <location>
        <begin position="220"/>
        <end position="239"/>
    </location>
</feature>
<dbReference type="Proteomes" id="UP000050501">
    <property type="component" value="Unassembled WGS sequence"/>
</dbReference>
<name>A0A0P6Y232_9CHLR</name>
<dbReference type="InterPro" id="IPR000620">
    <property type="entry name" value="EamA_dom"/>
</dbReference>
<keyword evidence="4 6" id="KW-1133">Transmembrane helix</keyword>
<dbReference type="STRING" id="229921.ADN01_18045"/>
<feature type="transmembrane region" description="Helical" evidence="6">
    <location>
        <begin position="35"/>
        <end position="57"/>
    </location>
</feature>
<feature type="domain" description="EamA" evidence="7">
    <location>
        <begin position="9"/>
        <end position="146"/>
    </location>
</feature>
<evidence type="ECO:0000256" key="6">
    <source>
        <dbReference type="SAM" id="Phobius"/>
    </source>
</evidence>
<proteinExistence type="inferred from homology"/>
<dbReference type="InterPro" id="IPR050638">
    <property type="entry name" value="AA-Vitamin_Transporters"/>
</dbReference>
<gene>
    <name evidence="8" type="ORF">ADN01_18045</name>
</gene>
<keyword evidence="5 6" id="KW-0472">Membrane</keyword>
<dbReference type="SUPFAM" id="SSF103481">
    <property type="entry name" value="Multidrug resistance efflux transporter EmrE"/>
    <property type="match status" value="2"/>
</dbReference>
<feature type="transmembrane region" description="Helical" evidence="6">
    <location>
        <begin position="251"/>
        <end position="269"/>
    </location>
</feature>
<evidence type="ECO:0000256" key="5">
    <source>
        <dbReference type="ARBA" id="ARBA00023136"/>
    </source>
</evidence>
<keyword evidence="3 6" id="KW-0812">Transmembrane</keyword>
<reference evidence="8 9" key="1">
    <citation type="submission" date="2015-07" db="EMBL/GenBank/DDBJ databases">
        <title>Genome sequence of Levilinea saccharolytica DSM 16555.</title>
        <authorList>
            <person name="Hemp J."/>
            <person name="Ward L.M."/>
            <person name="Pace L.A."/>
            <person name="Fischer W.W."/>
        </authorList>
    </citation>
    <scope>NUCLEOTIDE SEQUENCE [LARGE SCALE GENOMIC DNA]</scope>
    <source>
        <strain evidence="8 9">KIBI-1</strain>
    </source>
</reference>